<dbReference type="InterPro" id="IPR036390">
    <property type="entry name" value="WH_DNA-bd_sf"/>
</dbReference>
<dbReference type="Proteomes" id="UP000234341">
    <property type="component" value="Unassembled WGS sequence"/>
</dbReference>
<organism evidence="5 6">
    <name type="scientific">Cupriavidus pauculus</name>
    <dbReference type="NCBI Taxonomy" id="82633"/>
    <lineage>
        <taxon>Bacteria</taxon>
        <taxon>Pseudomonadati</taxon>
        <taxon>Pseudomonadota</taxon>
        <taxon>Betaproteobacteria</taxon>
        <taxon>Burkholderiales</taxon>
        <taxon>Burkholderiaceae</taxon>
        <taxon>Cupriavidus</taxon>
    </lineage>
</organism>
<dbReference type="InterPro" id="IPR018335">
    <property type="entry name" value="Tscrpt_reg_HTH_Crp-type_CS"/>
</dbReference>
<dbReference type="SMART" id="SM00419">
    <property type="entry name" value="HTH_CRP"/>
    <property type="match status" value="1"/>
</dbReference>
<dbReference type="FunFam" id="1.10.10.10:FF:000028">
    <property type="entry name" value="Fumarate/nitrate reduction transcriptional regulator Fnr"/>
    <property type="match status" value="1"/>
</dbReference>
<accession>A0A2N5C3B0</accession>
<dbReference type="CDD" id="cd00038">
    <property type="entry name" value="CAP_ED"/>
    <property type="match status" value="1"/>
</dbReference>
<dbReference type="GO" id="GO:0005829">
    <property type="term" value="C:cytosol"/>
    <property type="evidence" value="ECO:0007669"/>
    <property type="project" value="TreeGrafter"/>
</dbReference>
<feature type="domain" description="HTH crp-type" evidence="4">
    <location>
        <begin position="138"/>
        <end position="211"/>
    </location>
</feature>
<reference evidence="5 6" key="1">
    <citation type="submission" date="2017-12" db="EMBL/GenBank/DDBJ databases">
        <title>Genome sequence of the active heterotrophic nitrifier-denitrifier, Cupriavidus pauculus UM1.</title>
        <authorList>
            <person name="Putonti C."/>
            <person name="Castignetti D."/>
        </authorList>
    </citation>
    <scope>NUCLEOTIDE SEQUENCE [LARGE SCALE GENOMIC DNA]</scope>
    <source>
        <strain evidence="5 6">UM1</strain>
    </source>
</reference>
<keyword evidence="2" id="KW-0238">DNA-binding</keyword>
<dbReference type="InterPro" id="IPR012318">
    <property type="entry name" value="HTH_CRP"/>
</dbReference>
<dbReference type="AlphaFoldDB" id="A0A2N5C3B0"/>
<evidence type="ECO:0000256" key="1">
    <source>
        <dbReference type="ARBA" id="ARBA00023015"/>
    </source>
</evidence>
<comment type="caution">
    <text evidence="5">The sequence shown here is derived from an EMBL/GenBank/DDBJ whole genome shotgun (WGS) entry which is preliminary data.</text>
</comment>
<dbReference type="GO" id="GO:0003700">
    <property type="term" value="F:DNA-binding transcription factor activity"/>
    <property type="evidence" value="ECO:0007669"/>
    <property type="project" value="InterPro"/>
</dbReference>
<dbReference type="RefSeq" id="WP_101685318.1">
    <property type="nucleotide sequence ID" value="NZ_PJRP01000024.1"/>
</dbReference>
<dbReference type="PANTHER" id="PTHR24567">
    <property type="entry name" value="CRP FAMILY TRANSCRIPTIONAL REGULATORY PROTEIN"/>
    <property type="match status" value="1"/>
</dbReference>
<dbReference type="SUPFAM" id="SSF46785">
    <property type="entry name" value="Winged helix' DNA-binding domain"/>
    <property type="match status" value="1"/>
</dbReference>
<dbReference type="InterPro" id="IPR000595">
    <property type="entry name" value="cNMP-bd_dom"/>
</dbReference>
<dbReference type="PRINTS" id="PR00034">
    <property type="entry name" value="HTHCRP"/>
</dbReference>
<evidence type="ECO:0000256" key="3">
    <source>
        <dbReference type="ARBA" id="ARBA00023163"/>
    </source>
</evidence>
<dbReference type="PANTHER" id="PTHR24567:SF75">
    <property type="entry name" value="FUMARATE AND NITRATE REDUCTION REGULATORY PROTEIN"/>
    <property type="match status" value="1"/>
</dbReference>
<dbReference type="InterPro" id="IPR014710">
    <property type="entry name" value="RmlC-like_jellyroll"/>
</dbReference>
<dbReference type="SUPFAM" id="SSF51206">
    <property type="entry name" value="cAMP-binding domain-like"/>
    <property type="match status" value="1"/>
</dbReference>
<evidence type="ECO:0000259" key="4">
    <source>
        <dbReference type="PROSITE" id="PS51063"/>
    </source>
</evidence>
<evidence type="ECO:0000313" key="6">
    <source>
        <dbReference type="Proteomes" id="UP000234341"/>
    </source>
</evidence>
<keyword evidence="3" id="KW-0804">Transcription</keyword>
<dbReference type="InterPro" id="IPR050397">
    <property type="entry name" value="Env_Response_Regulators"/>
</dbReference>
<dbReference type="InterPro" id="IPR018490">
    <property type="entry name" value="cNMP-bd_dom_sf"/>
</dbReference>
<dbReference type="PROSITE" id="PS00042">
    <property type="entry name" value="HTH_CRP_1"/>
    <property type="match status" value="1"/>
</dbReference>
<proteinExistence type="predicted"/>
<name>A0A2N5C3B0_9BURK</name>
<dbReference type="Pfam" id="PF00027">
    <property type="entry name" value="cNMP_binding"/>
    <property type="match status" value="1"/>
</dbReference>
<evidence type="ECO:0000256" key="2">
    <source>
        <dbReference type="ARBA" id="ARBA00023125"/>
    </source>
</evidence>
<dbReference type="OrthoDB" id="7643467at2"/>
<dbReference type="EMBL" id="PJRP01000024">
    <property type="protein sequence ID" value="PLP96705.1"/>
    <property type="molecule type" value="Genomic_DNA"/>
</dbReference>
<keyword evidence="1" id="KW-0805">Transcription regulation</keyword>
<dbReference type="Pfam" id="PF13545">
    <property type="entry name" value="HTH_Crp_2"/>
    <property type="match status" value="1"/>
</dbReference>
<dbReference type="GO" id="GO:0003677">
    <property type="term" value="F:DNA binding"/>
    <property type="evidence" value="ECO:0007669"/>
    <property type="project" value="UniProtKB-KW"/>
</dbReference>
<evidence type="ECO:0000313" key="5">
    <source>
        <dbReference type="EMBL" id="PLP96705.1"/>
    </source>
</evidence>
<dbReference type="CDD" id="cd00092">
    <property type="entry name" value="HTH_CRP"/>
    <property type="match status" value="1"/>
</dbReference>
<dbReference type="Gene3D" id="1.10.10.10">
    <property type="entry name" value="Winged helix-like DNA-binding domain superfamily/Winged helix DNA-binding domain"/>
    <property type="match status" value="1"/>
</dbReference>
<dbReference type="PROSITE" id="PS51063">
    <property type="entry name" value="HTH_CRP_2"/>
    <property type="match status" value="1"/>
</dbReference>
<protein>
    <submittedName>
        <fullName evidence="5">Crp/Fnr family transcriptional regulator</fullName>
    </submittedName>
</protein>
<gene>
    <name evidence="5" type="ORF">CYJ10_31250</name>
</gene>
<dbReference type="Gene3D" id="2.60.120.10">
    <property type="entry name" value="Jelly Rolls"/>
    <property type="match status" value="1"/>
</dbReference>
<sequence>MLCPFRQACRHACGDSALPLAPGRLRLRAGDVLYTQGRPALAVYPVRTGGLKQVYESRLGWRQVSGFYQCGDVCGLEANEPATHNASAVALQDTECCAIPIEALHGSLADPGLRTAILANLRRQANRQAELLVAIGSMKASQRLAMLLLDLAAEQVRRGITDGGLTLAMTRNDIASYLGLTLETVSRLLSRFRSVGLITVRHRKLRIVDPDGLADVHADPDRVALRESVE</sequence>
<dbReference type="InterPro" id="IPR036388">
    <property type="entry name" value="WH-like_DNA-bd_sf"/>
</dbReference>